<evidence type="ECO:0000313" key="2">
    <source>
        <dbReference type="WBParaSite" id="RSKR_0000296100.1"/>
    </source>
</evidence>
<accession>A0AC35TPZ4</accession>
<reference evidence="2" key="1">
    <citation type="submission" date="2016-11" db="UniProtKB">
        <authorList>
            <consortium name="WormBaseParasite"/>
        </authorList>
    </citation>
    <scope>IDENTIFICATION</scope>
    <source>
        <strain evidence="2">KR3021</strain>
    </source>
</reference>
<protein>
    <submittedName>
        <fullName evidence="2">Secreted protein</fullName>
    </submittedName>
</protein>
<dbReference type="Proteomes" id="UP000095286">
    <property type="component" value="Unplaced"/>
</dbReference>
<sequence length="123" mass="13979">MKISITVIIIGIIYILHNNKVQHKLHEELDRVISSNRLITTADKSSLIYTQAVVNELLRVSNILPANVLHTCTEDTKDMEVTAIKLEKAGLLLLKSVVCCMMKKYFQMPNNSHQRDGSMRRTS</sequence>
<dbReference type="WBParaSite" id="RSKR_0000296100.1">
    <property type="protein sequence ID" value="RSKR_0000296100.1"/>
    <property type="gene ID" value="RSKR_0000296100"/>
</dbReference>
<organism evidence="1 2">
    <name type="scientific">Rhabditophanes sp. KR3021</name>
    <dbReference type="NCBI Taxonomy" id="114890"/>
    <lineage>
        <taxon>Eukaryota</taxon>
        <taxon>Metazoa</taxon>
        <taxon>Ecdysozoa</taxon>
        <taxon>Nematoda</taxon>
        <taxon>Chromadorea</taxon>
        <taxon>Rhabditida</taxon>
        <taxon>Tylenchina</taxon>
        <taxon>Panagrolaimomorpha</taxon>
        <taxon>Strongyloidoidea</taxon>
        <taxon>Alloionematidae</taxon>
        <taxon>Rhabditophanes</taxon>
    </lineage>
</organism>
<proteinExistence type="predicted"/>
<evidence type="ECO:0000313" key="1">
    <source>
        <dbReference type="Proteomes" id="UP000095286"/>
    </source>
</evidence>
<name>A0AC35TPZ4_9BILA</name>